<feature type="compositionally biased region" description="Polar residues" evidence="1">
    <location>
        <begin position="1"/>
        <end position="11"/>
    </location>
</feature>
<dbReference type="Proteomes" id="UP000756132">
    <property type="component" value="Chromosome 3"/>
</dbReference>
<reference evidence="2" key="2">
    <citation type="journal article" date="2022" name="Microb. Genom.">
        <title>A chromosome-scale genome assembly of the tomato pathogen Cladosporium fulvum reveals a compartmentalized genome architecture and the presence of a dispensable chromosome.</title>
        <authorList>
            <person name="Zaccaron A.Z."/>
            <person name="Chen L.H."/>
            <person name="Samaras A."/>
            <person name="Stergiopoulos I."/>
        </authorList>
    </citation>
    <scope>NUCLEOTIDE SEQUENCE</scope>
    <source>
        <strain evidence="2">Race5_Kim</strain>
    </source>
</reference>
<dbReference type="EMBL" id="CP090165">
    <property type="protein sequence ID" value="UJO14809.1"/>
    <property type="molecule type" value="Genomic_DNA"/>
</dbReference>
<dbReference type="SUPFAM" id="SSF51197">
    <property type="entry name" value="Clavaminate synthase-like"/>
    <property type="match status" value="1"/>
</dbReference>
<dbReference type="GeneID" id="71988565"/>
<organism evidence="2 3">
    <name type="scientific">Passalora fulva</name>
    <name type="common">Tomato leaf mold</name>
    <name type="synonym">Cladosporium fulvum</name>
    <dbReference type="NCBI Taxonomy" id="5499"/>
    <lineage>
        <taxon>Eukaryota</taxon>
        <taxon>Fungi</taxon>
        <taxon>Dikarya</taxon>
        <taxon>Ascomycota</taxon>
        <taxon>Pezizomycotina</taxon>
        <taxon>Dothideomycetes</taxon>
        <taxon>Dothideomycetidae</taxon>
        <taxon>Mycosphaerellales</taxon>
        <taxon>Mycosphaerellaceae</taxon>
        <taxon>Fulvia</taxon>
    </lineage>
</organism>
<accession>A0A9Q8LCE5</accession>
<evidence type="ECO:0000256" key="1">
    <source>
        <dbReference type="SAM" id="MobiDB-lite"/>
    </source>
</evidence>
<protein>
    <submittedName>
        <fullName evidence="2">Dioxygenase lolE1</fullName>
    </submittedName>
</protein>
<feature type="region of interest" description="Disordered" evidence="1">
    <location>
        <begin position="1"/>
        <end position="22"/>
    </location>
</feature>
<evidence type="ECO:0000313" key="3">
    <source>
        <dbReference type="Proteomes" id="UP000756132"/>
    </source>
</evidence>
<proteinExistence type="predicted"/>
<dbReference type="OrthoDB" id="445007at2759"/>
<dbReference type="KEGG" id="ffu:CLAFUR5_08687"/>
<name>A0A9Q8LCE5_PASFU</name>
<gene>
    <name evidence="2" type="ORF">CLAFUR5_08687</name>
</gene>
<evidence type="ECO:0000313" key="2">
    <source>
        <dbReference type="EMBL" id="UJO14809.1"/>
    </source>
</evidence>
<keyword evidence="2" id="KW-0223">Dioxygenase</keyword>
<keyword evidence="3" id="KW-1185">Reference proteome</keyword>
<dbReference type="GO" id="GO:0051213">
    <property type="term" value="F:dioxygenase activity"/>
    <property type="evidence" value="ECO:0007669"/>
    <property type="project" value="UniProtKB-KW"/>
</dbReference>
<keyword evidence="2" id="KW-0560">Oxidoreductase</keyword>
<sequence length="167" mass="18978">MQWASPQLSENRPTDRQEPCPITTTTTAMTNLILTDEQIAHFDTQGYLILPCQSHNLVSPPLLQKWTNEVRNLPREHGKWMPYDELTASGERQLMRTDNFVDYHPSFSSLLHGPALASILKQLTRSDMLLFKDIINCNRYTATSFISDKLPNGNDFTPTSTPQPTTT</sequence>
<reference evidence="2" key="1">
    <citation type="submission" date="2021-12" db="EMBL/GenBank/DDBJ databases">
        <authorList>
            <person name="Zaccaron A."/>
            <person name="Stergiopoulos I."/>
        </authorList>
    </citation>
    <scope>NUCLEOTIDE SEQUENCE</scope>
    <source>
        <strain evidence="2">Race5_Kim</strain>
    </source>
</reference>
<dbReference type="Gene3D" id="2.60.120.620">
    <property type="entry name" value="q2cbj1_9rhob like domain"/>
    <property type="match status" value="1"/>
</dbReference>
<dbReference type="RefSeq" id="XP_047759175.1">
    <property type="nucleotide sequence ID" value="XM_047907835.1"/>
</dbReference>
<dbReference type="AlphaFoldDB" id="A0A9Q8LCE5"/>